<evidence type="ECO:0000313" key="3">
    <source>
        <dbReference type="EMBL" id="KNB72477.1"/>
    </source>
</evidence>
<feature type="domain" description="PRC-barrel" evidence="1">
    <location>
        <begin position="2"/>
        <end position="75"/>
    </location>
</feature>
<evidence type="ECO:0000313" key="4">
    <source>
        <dbReference type="Proteomes" id="UP000036834"/>
    </source>
</evidence>
<evidence type="ECO:0000259" key="1">
    <source>
        <dbReference type="Pfam" id="PF05239"/>
    </source>
</evidence>
<dbReference type="SUPFAM" id="SSF50346">
    <property type="entry name" value="PRC-barrel domain"/>
    <property type="match status" value="1"/>
</dbReference>
<keyword evidence="5" id="KW-1185">Reference proteome</keyword>
<reference evidence="4" key="1">
    <citation type="submission" date="2015-07" db="EMBL/GenBank/DDBJ databases">
        <title>Genome sequencing project for genomic taxonomy and phylogenomics of Bacillus-like bacteria.</title>
        <authorList>
            <person name="Liu B."/>
            <person name="Wang J."/>
            <person name="Zhu Y."/>
            <person name="Liu G."/>
            <person name="Chen Q."/>
            <person name="Chen Z."/>
            <person name="Lan J."/>
            <person name="Che J."/>
            <person name="Ge C."/>
            <person name="Shi H."/>
            <person name="Pan Z."/>
            <person name="Liu X."/>
        </authorList>
    </citation>
    <scope>NUCLEOTIDE SEQUENCE [LARGE SCALE GENOMIC DNA]</scope>
    <source>
        <strain evidence="4">DSM 9887</strain>
    </source>
</reference>
<dbReference type="PANTHER" id="PTHR40061:SF1">
    <property type="entry name" value="SPORULATION PROTEIN YLMC-RELATED"/>
    <property type="match status" value="1"/>
</dbReference>
<evidence type="ECO:0000313" key="2">
    <source>
        <dbReference type="EMBL" id="GED70637.1"/>
    </source>
</evidence>
<gene>
    <name evidence="2" type="primary">ylmC</name>
    <name evidence="3" type="ORF">ADS79_11460</name>
    <name evidence="2" type="ORF">BRE01_43390</name>
</gene>
<reference evidence="3" key="2">
    <citation type="submission" date="2015-07" db="EMBL/GenBank/DDBJ databases">
        <title>MeaNS - Measles Nucleotide Surveillance Program.</title>
        <authorList>
            <person name="Tran T."/>
            <person name="Druce J."/>
        </authorList>
    </citation>
    <scope>NUCLEOTIDE SEQUENCE</scope>
    <source>
        <strain evidence="3">DSM 9887</strain>
    </source>
</reference>
<dbReference type="Proteomes" id="UP000319578">
    <property type="component" value="Unassembled WGS sequence"/>
</dbReference>
<dbReference type="Proteomes" id="UP000036834">
    <property type="component" value="Unassembled WGS sequence"/>
</dbReference>
<dbReference type="EMBL" id="BJON01000016">
    <property type="protein sequence ID" value="GED70637.1"/>
    <property type="molecule type" value="Genomic_DNA"/>
</dbReference>
<dbReference type="RefSeq" id="WP_049738530.1">
    <property type="nucleotide sequence ID" value="NZ_BJON01000016.1"/>
</dbReference>
<dbReference type="PANTHER" id="PTHR40061">
    <property type="entry name" value="SPORULATION PROTEIN YLMC-RELATED"/>
    <property type="match status" value="1"/>
</dbReference>
<dbReference type="NCBIfam" id="TIGR02888">
    <property type="entry name" value="spore_YlmC_YmxH"/>
    <property type="match status" value="1"/>
</dbReference>
<dbReference type="PATRIC" id="fig|54915.3.peg.1251"/>
<dbReference type="InterPro" id="IPR027275">
    <property type="entry name" value="PRC-brl_dom"/>
</dbReference>
<dbReference type="OrthoDB" id="6024937at2"/>
<dbReference type="AlphaFoldDB" id="A0A0K9YUZ7"/>
<proteinExistence type="predicted"/>
<dbReference type="Gene3D" id="2.30.30.240">
    <property type="entry name" value="PRC-barrel domain"/>
    <property type="match status" value="1"/>
</dbReference>
<accession>A0A0K9YUZ7</accession>
<dbReference type="Pfam" id="PF05239">
    <property type="entry name" value="PRC"/>
    <property type="match status" value="1"/>
</dbReference>
<dbReference type="EMBL" id="LGIQ01000007">
    <property type="protein sequence ID" value="KNB72477.1"/>
    <property type="molecule type" value="Genomic_DNA"/>
</dbReference>
<protein>
    <submittedName>
        <fullName evidence="3">YlmC/YmxH family sporulation protein</fullName>
    </submittedName>
</protein>
<dbReference type="STRING" id="54915.ADS79_11460"/>
<sequence>MVKISDFQTKEVVNILDGKRLGQISDLEIDLRHGRVEAIVIPGPGKFLGFFSSGNDYVIPWRNIVKIGKDVVLVRMEETLKVEARTSGGDEYRE</sequence>
<name>A0A0K9YUZ7_9BACL</name>
<dbReference type="InterPro" id="IPR011033">
    <property type="entry name" value="PRC_barrel-like_sf"/>
</dbReference>
<dbReference type="InterPro" id="IPR014238">
    <property type="entry name" value="Spore_YlmC/YmxH"/>
</dbReference>
<reference evidence="2 5" key="3">
    <citation type="submission" date="2019-06" db="EMBL/GenBank/DDBJ databases">
        <title>Whole genome shotgun sequence of Brevibacillus reuszeri NBRC 15719.</title>
        <authorList>
            <person name="Hosoyama A."/>
            <person name="Uohara A."/>
            <person name="Ohji S."/>
            <person name="Ichikawa N."/>
        </authorList>
    </citation>
    <scope>NUCLEOTIDE SEQUENCE [LARGE SCALE GENOMIC DNA]</scope>
    <source>
        <strain evidence="2 5">NBRC 15719</strain>
    </source>
</reference>
<evidence type="ECO:0000313" key="5">
    <source>
        <dbReference type="Proteomes" id="UP000319578"/>
    </source>
</evidence>
<organism evidence="3 4">
    <name type="scientific">Brevibacillus reuszeri</name>
    <dbReference type="NCBI Taxonomy" id="54915"/>
    <lineage>
        <taxon>Bacteria</taxon>
        <taxon>Bacillati</taxon>
        <taxon>Bacillota</taxon>
        <taxon>Bacilli</taxon>
        <taxon>Bacillales</taxon>
        <taxon>Paenibacillaceae</taxon>
        <taxon>Brevibacillus</taxon>
    </lineage>
</organism>
<comment type="caution">
    <text evidence="3">The sequence shown here is derived from an EMBL/GenBank/DDBJ whole genome shotgun (WGS) entry which is preliminary data.</text>
</comment>